<feature type="domain" description="Peptidase M20 dimerisation" evidence="5">
    <location>
        <begin position="230"/>
        <end position="382"/>
    </location>
</feature>
<dbReference type="InterPro" id="IPR051458">
    <property type="entry name" value="Cyt/Met_Dipeptidase"/>
</dbReference>
<dbReference type="Gene3D" id="3.30.70.360">
    <property type="match status" value="1"/>
</dbReference>
<keyword evidence="2" id="KW-0479">Metal-binding</keyword>
<evidence type="ECO:0000256" key="1">
    <source>
        <dbReference type="ARBA" id="ARBA00022670"/>
    </source>
</evidence>
<dbReference type="GO" id="GO:0006508">
    <property type="term" value="P:proteolysis"/>
    <property type="evidence" value="ECO:0007669"/>
    <property type="project" value="UniProtKB-KW"/>
</dbReference>
<evidence type="ECO:0000259" key="5">
    <source>
        <dbReference type="Pfam" id="PF07687"/>
    </source>
</evidence>
<dbReference type="OrthoDB" id="9761532at2"/>
<dbReference type="PANTHER" id="PTHR43270">
    <property type="entry name" value="BETA-ALA-HIS DIPEPTIDASE"/>
    <property type="match status" value="1"/>
</dbReference>
<dbReference type="PANTHER" id="PTHR43270:SF8">
    <property type="entry name" value="DI- AND TRIPEPTIDASE DUG2-RELATED"/>
    <property type="match status" value="1"/>
</dbReference>
<dbReference type="InterPro" id="IPR011650">
    <property type="entry name" value="Peptidase_M20_dimer"/>
</dbReference>
<feature type="signal peptide" evidence="4">
    <location>
        <begin position="1"/>
        <end position="17"/>
    </location>
</feature>
<evidence type="ECO:0000256" key="4">
    <source>
        <dbReference type="SAM" id="SignalP"/>
    </source>
</evidence>
<sequence>MKTFLALLLSLPFLTIAQTNYDTQINEVLSKTLKQHRELVSIPNLPADPDLMLKNISWVQEKYKALGFKTSLLESSTLTILLAEKVYDPEYKTVLFYVHIDGQPINPMTWNQEDPFTPVLKEQDAAGNWQAIDWSKLDGNINDEWRIFGRAAADDKAPITIFLTALEVLQQQNKTPKFNVKIIFDPEEEYGSSALLSTLATYKARYAADYFVVMDGPAHDSNKPTLTFGCRGIATCAITTYGARLPQHSGHYGNYAPNPVFRLTHLLSSMKDEDGRVLVDGFYEGIKITPEAAEVLSSVPYSKAQFNAALGIHSAEKVGDTYQKALQFPSLNIRQIGTSWTGEGLKTVVPEYAVANIDVRLVPETDGDSQLEKIKKHIKDEGYYVIDRDPTEEERLTYAKIAKFTGKTSVNAFRTPTDSEFGKNIRGRLVEAFGENPVTIRIMGGTVPIVPLINTLDIPTVILPMVNMDNNQHNPNENIRVGNIRQGIKICLALLETEF</sequence>
<dbReference type="Pfam" id="PF07687">
    <property type="entry name" value="M20_dimer"/>
    <property type="match status" value="1"/>
</dbReference>
<evidence type="ECO:0000313" key="7">
    <source>
        <dbReference type="Proteomes" id="UP000281985"/>
    </source>
</evidence>
<comment type="caution">
    <text evidence="6">The sequence shown here is derived from an EMBL/GenBank/DDBJ whole genome shotgun (WGS) entry which is preliminary data.</text>
</comment>
<dbReference type="Proteomes" id="UP000281985">
    <property type="component" value="Unassembled WGS sequence"/>
</dbReference>
<dbReference type="SUPFAM" id="SSF53187">
    <property type="entry name" value="Zn-dependent exopeptidases"/>
    <property type="match status" value="1"/>
</dbReference>
<dbReference type="RefSeq" id="WP_121916219.1">
    <property type="nucleotide sequence ID" value="NZ_REFV01000002.1"/>
</dbReference>
<keyword evidence="7" id="KW-1185">Reference proteome</keyword>
<dbReference type="Pfam" id="PF01546">
    <property type="entry name" value="Peptidase_M20"/>
    <property type="match status" value="1"/>
</dbReference>
<dbReference type="AlphaFoldDB" id="A0A3M0H1D0"/>
<evidence type="ECO:0000313" key="6">
    <source>
        <dbReference type="EMBL" id="RMB63416.1"/>
    </source>
</evidence>
<dbReference type="GO" id="GO:0008233">
    <property type="term" value="F:peptidase activity"/>
    <property type="evidence" value="ECO:0007669"/>
    <property type="project" value="UniProtKB-KW"/>
</dbReference>
<evidence type="ECO:0000256" key="3">
    <source>
        <dbReference type="ARBA" id="ARBA00022801"/>
    </source>
</evidence>
<dbReference type="EMBL" id="REFV01000002">
    <property type="protein sequence ID" value="RMB63416.1"/>
    <property type="molecule type" value="Genomic_DNA"/>
</dbReference>
<keyword evidence="4" id="KW-0732">Signal</keyword>
<keyword evidence="1" id="KW-0645">Protease</keyword>
<organism evidence="6 7">
    <name type="scientific">Dokdonia sinensis</name>
    <dbReference type="NCBI Taxonomy" id="2479847"/>
    <lineage>
        <taxon>Bacteria</taxon>
        <taxon>Pseudomonadati</taxon>
        <taxon>Bacteroidota</taxon>
        <taxon>Flavobacteriia</taxon>
        <taxon>Flavobacteriales</taxon>
        <taxon>Flavobacteriaceae</taxon>
        <taxon>Dokdonia</taxon>
    </lineage>
</organism>
<protein>
    <submittedName>
        <fullName evidence="6">M20/M25/M40 family metallo-hydrolase</fullName>
    </submittedName>
</protein>
<keyword evidence="3 6" id="KW-0378">Hydrolase</keyword>
<dbReference type="Gene3D" id="3.40.630.10">
    <property type="entry name" value="Zn peptidases"/>
    <property type="match status" value="1"/>
</dbReference>
<proteinExistence type="predicted"/>
<feature type="chain" id="PRO_5017936700" evidence="4">
    <location>
        <begin position="18"/>
        <end position="499"/>
    </location>
</feature>
<name>A0A3M0H1D0_9FLAO</name>
<accession>A0A3M0H1D0</accession>
<evidence type="ECO:0000256" key="2">
    <source>
        <dbReference type="ARBA" id="ARBA00022723"/>
    </source>
</evidence>
<reference evidence="6 7" key="1">
    <citation type="submission" date="2018-10" db="EMBL/GenBank/DDBJ databases">
        <title>Dokdonia luteus sp. nov., isolated from sea water.</title>
        <authorList>
            <person name="Zhou L.Y."/>
            <person name="Du Z.J."/>
        </authorList>
    </citation>
    <scope>NUCLEOTIDE SEQUENCE [LARGE SCALE GENOMIC DNA]</scope>
    <source>
        <strain evidence="6 7">SH27</strain>
    </source>
</reference>
<gene>
    <name evidence="6" type="ORF">EAX61_03225</name>
</gene>
<dbReference type="GO" id="GO:0046872">
    <property type="term" value="F:metal ion binding"/>
    <property type="evidence" value="ECO:0007669"/>
    <property type="project" value="UniProtKB-KW"/>
</dbReference>
<dbReference type="InterPro" id="IPR002933">
    <property type="entry name" value="Peptidase_M20"/>
</dbReference>